<dbReference type="Proteomes" id="UP000018936">
    <property type="component" value="Unassembled WGS sequence"/>
</dbReference>
<dbReference type="InterPro" id="IPR036770">
    <property type="entry name" value="Ankyrin_rpt-contain_sf"/>
</dbReference>
<name>V8NGU8_OPHHA</name>
<feature type="domain" description="Death" evidence="2">
    <location>
        <begin position="188"/>
        <end position="255"/>
    </location>
</feature>
<dbReference type="Gene3D" id="1.10.533.10">
    <property type="entry name" value="Death Domain, Fas"/>
    <property type="match status" value="1"/>
</dbReference>
<dbReference type="InterPro" id="IPR011029">
    <property type="entry name" value="DEATH-like_dom_sf"/>
</dbReference>
<dbReference type="SUPFAM" id="SSF48403">
    <property type="entry name" value="Ankyrin repeat"/>
    <property type="match status" value="1"/>
</dbReference>
<evidence type="ECO:0000313" key="3">
    <source>
        <dbReference type="EMBL" id="ETE60863.1"/>
    </source>
</evidence>
<dbReference type="PROSITE" id="PS50017">
    <property type="entry name" value="DEATH_DOMAIN"/>
    <property type="match status" value="1"/>
</dbReference>
<keyword evidence="4" id="KW-1185">Reference proteome</keyword>
<accession>V8NGU8</accession>
<feature type="repeat" description="ANK" evidence="1">
    <location>
        <begin position="14"/>
        <end position="46"/>
    </location>
</feature>
<feature type="repeat" description="ANK" evidence="1">
    <location>
        <begin position="47"/>
        <end position="79"/>
    </location>
</feature>
<dbReference type="Pfam" id="PF00531">
    <property type="entry name" value="Death"/>
    <property type="match status" value="1"/>
</dbReference>
<dbReference type="OrthoDB" id="448455at2759"/>
<dbReference type="InterPro" id="IPR000488">
    <property type="entry name" value="Death_dom"/>
</dbReference>
<dbReference type="InterPro" id="IPR002110">
    <property type="entry name" value="Ankyrin_rpt"/>
</dbReference>
<dbReference type="SMART" id="SM00248">
    <property type="entry name" value="ANK"/>
    <property type="match status" value="4"/>
</dbReference>
<evidence type="ECO:0000313" key="4">
    <source>
        <dbReference type="Proteomes" id="UP000018936"/>
    </source>
</evidence>
<dbReference type="GO" id="GO:0007165">
    <property type="term" value="P:signal transduction"/>
    <property type="evidence" value="ECO:0007669"/>
    <property type="project" value="InterPro"/>
</dbReference>
<comment type="caution">
    <text evidence="3">The sequence shown here is derived from an EMBL/GenBank/DDBJ whole genome shotgun (WGS) entry which is preliminary data.</text>
</comment>
<dbReference type="AlphaFoldDB" id="V8NGU8"/>
<proteinExistence type="predicted"/>
<feature type="repeat" description="ANK" evidence="1">
    <location>
        <begin position="80"/>
        <end position="112"/>
    </location>
</feature>
<gene>
    <name evidence="3" type="primary">ANKDD1A</name>
    <name evidence="3" type="ORF">L345_13394</name>
</gene>
<dbReference type="Pfam" id="PF13637">
    <property type="entry name" value="Ank_4"/>
    <property type="match status" value="1"/>
</dbReference>
<dbReference type="SUPFAM" id="SSF47986">
    <property type="entry name" value="DEATH domain"/>
    <property type="match status" value="1"/>
</dbReference>
<dbReference type="PROSITE" id="PS50088">
    <property type="entry name" value="ANK_REPEAT"/>
    <property type="match status" value="3"/>
</dbReference>
<reference evidence="3 4" key="1">
    <citation type="journal article" date="2013" name="Proc. Natl. Acad. Sci. U.S.A.">
        <title>The king cobra genome reveals dynamic gene evolution and adaptation in the snake venom system.</title>
        <authorList>
            <person name="Vonk F.J."/>
            <person name="Casewell N.R."/>
            <person name="Henkel C.V."/>
            <person name="Heimberg A.M."/>
            <person name="Jansen H.J."/>
            <person name="McCleary R.J."/>
            <person name="Kerkkamp H.M."/>
            <person name="Vos R.A."/>
            <person name="Guerreiro I."/>
            <person name="Calvete J.J."/>
            <person name="Wuster W."/>
            <person name="Woods A.E."/>
            <person name="Logan J.M."/>
            <person name="Harrison R.A."/>
            <person name="Castoe T.A."/>
            <person name="de Koning A.P."/>
            <person name="Pollock D.D."/>
            <person name="Yandell M."/>
            <person name="Calderon D."/>
            <person name="Renjifo C."/>
            <person name="Currier R.B."/>
            <person name="Salgado D."/>
            <person name="Pla D."/>
            <person name="Sanz L."/>
            <person name="Hyder A.S."/>
            <person name="Ribeiro J.M."/>
            <person name="Arntzen J.W."/>
            <person name="van den Thillart G.E."/>
            <person name="Boetzer M."/>
            <person name="Pirovano W."/>
            <person name="Dirks R.P."/>
            <person name="Spaink H.P."/>
            <person name="Duboule D."/>
            <person name="McGlinn E."/>
            <person name="Kini R.M."/>
            <person name="Richardson M.K."/>
        </authorList>
    </citation>
    <scope>NUCLEOTIDE SEQUENCE</scope>
    <source>
        <tissue evidence="3">Blood</tissue>
    </source>
</reference>
<dbReference type="Pfam" id="PF12796">
    <property type="entry name" value="Ank_2"/>
    <property type="match status" value="1"/>
</dbReference>
<dbReference type="EMBL" id="AZIM01004333">
    <property type="protein sequence ID" value="ETE60863.1"/>
    <property type="molecule type" value="Genomic_DNA"/>
</dbReference>
<dbReference type="Gene3D" id="1.25.40.20">
    <property type="entry name" value="Ankyrin repeat-containing domain"/>
    <property type="match status" value="2"/>
</dbReference>
<protein>
    <submittedName>
        <fullName evidence="3">Ankyrin repeat and death domain-containing protein 1A</fullName>
    </submittedName>
</protein>
<dbReference type="PANTHER" id="PTHR24125">
    <property type="entry name" value="ANKYRIN REPEAT AND DEATH DOMAIN-CONTAINING PROTEIN"/>
    <property type="match status" value="1"/>
</dbReference>
<dbReference type="CDD" id="cd01670">
    <property type="entry name" value="Death"/>
    <property type="match status" value="1"/>
</dbReference>
<sequence length="358" mass="40191">MNGHADVLQKLLEEGMTSLHLAAEGGHSDCIHLLLEAGCEVNAQTQQNASAMHIAVLRNHPAIVKLLIDAECDLDVPDNRQQGPLHIAAEHGRQDIAELILMAGVNLKLTDKQGKTSLDVAARGNHVSLADMIIKADRFYKWEKDNLNSDSDSWITERLTFKQDHRLETQHIRSVIWRLATKYLKATEWKKLAHYWKFTEAHIRAIEHQWTGTKSYREHGHRMLLIWLHGTIMAGENPIKGLYEGLVSIGRSDLAGRVMRWPFPLVYCAGSVQDQSRGGVVKVSGNKRMQIRPHLHGGVQQCEIRGASEHGSTMQPCQRFLSELASKGPPFPRASCHLEWQPFQSRSGPRKPSLSADS</sequence>
<organism evidence="3 4">
    <name type="scientific">Ophiophagus hannah</name>
    <name type="common">King cobra</name>
    <name type="synonym">Naja hannah</name>
    <dbReference type="NCBI Taxonomy" id="8665"/>
    <lineage>
        <taxon>Eukaryota</taxon>
        <taxon>Metazoa</taxon>
        <taxon>Chordata</taxon>
        <taxon>Craniata</taxon>
        <taxon>Vertebrata</taxon>
        <taxon>Euteleostomi</taxon>
        <taxon>Lepidosauria</taxon>
        <taxon>Squamata</taxon>
        <taxon>Bifurcata</taxon>
        <taxon>Unidentata</taxon>
        <taxon>Episquamata</taxon>
        <taxon>Toxicofera</taxon>
        <taxon>Serpentes</taxon>
        <taxon>Colubroidea</taxon>
        <taxon>Elapidae</taxon>
        <taxon>Elapinae</taxon>
        <taxon>Ophiophagus</taxon>
    </lineage>
</organism>
<evidence type="ECO:0000256" key="1">
    <source>
        <dbReference type="PROSITE-ProRule" id="PRU00023"/>
    </source>
</evidence>
<evidence type="ECO:0000259" key="2">
    <source>
        <dbReference type="PROSITE" id="PS50017"/>
    </source>
</evidence>
<dbReference type="InterPro" id="IPR052457">
    <property type="entry name" value="Ankyrin-DD_containing_protein"/>
</dbReference>
<keyword evidence="1" id="KW-0040">ANK repeat</keyword>
<dbReference type="PANTHER" id="PTHR24125:SF0">
    <property type="entry name" value="ANKYRIN REPEAT AND DEATH DOMAIN-CONTAINING PROTEIN 1A"/>
    <property type="match status" value="1"/>
</dbReference>
<feature type="non-terminal residue" evidence="3">
    <location>
        <position position="1"/>
    </location>
</feature>
<dbReference type="PROSITE" id="PS50297">
    <property type="entry name" value="ANK_REP_REGION"/>
    <property type="match status" value="3"/>
</dbReference>